<keyword evidence="9" id="KW-0479">Metal-binding</keyword>
<accession>A0ABW5PUY3</accession>
<evidence type="ECO:0000256" key="8">
    <source>
        <dbReference type="ARBA" id="ARBA00047317"/>
    </source>
</evidence>
<comment type="catalytic activity">
    <reaction evidence="8">
        <text>adenylyl-molybdopterin + molybdate = Mo-molybdopterin + AMP + H(+)</text>
        <dbReference type="Rhea" id="RHEA:35047"/>
        <dbReference type="ChEBI" id="CHEBI:15378"/>
        <dbReference type="ChEBI" id="CHEBI:36264"/>
        <dbReference type="ChEBI" id="CHEBI:62727"/>
        <dbReference type="ChEBI" id="CHEBI:71302"/>
        <dbReference type="ChEBI" id="CHEBI:456215"/>
        <dbReference type="EC" id="2.10.1.1"/>
    </reaction>
</comment>
<dbReference type="EMBL" id="JBHUMR010000025">
    <property type="protein sequence ID" value="MFD2618691.1"/>
    <property type="molecule type" value="Genomic_DNA"/>
</dbReference>
<dbReference type="Gene3D" id="3.40.980.10">
    <property type="entry name" value="MoaB/Mog-like domain"/>
    <property type="match status" value="1"/>
</dbReference>
<proteinExistence type="inferred from homology"/>
<dbReference type="SUPFAM" id="SSF53218">
    <property type="entry name" value="Molybdenum cofactor biosynthesis proteins"/>
    <property type="match status" value="1"/>
</dbReference>
<dbReference type="InterPro" id="IPR005111">
    <property type="entry name" value="MoeA_C_domain_IV"/>
</dbReference>
<dbReference type="Gene3D" id="2.40.340.10">
    <property type="entry name" value="MoeA, C-terminal, domain IV"/>
    <property type="match status" value="1"/>
</dbReference>
<dbReference type="Gene3D" id="3.90.105.10">
    <property type="entry name" value="Molybdopterin biosynthesis moea protein, domain 2"/>
    <property type="match status" value="1"/>
</dbReference>
<dbReference type="Pfam" id="PF00994">
    <property type="entry name" value="MoCF_biosynth"/>
    <property type="match status" value="1"/>
</dbReference>
<organism evidence="11 12">
    <name type="scientific">Terrilactibacillus laevilacticus</name>
    <dbReference type="NCBI Taxonomy" id="1380157"/>
    <lineage>
        <taxon>Bacteria</taxon>
        <taxon>Bacillati</taxon>
        <taxon>Bacillota</taxon>
        <taxon>Bacilli</taxon>
        <taxon>Bacillales</taxon>
        <taxon>Bacillaceae</taxon>
        <taxon>Terrilactibacillus</taxon>
    </lineage>
</organism>
<dbReference type="InterPro" id="IPR038987">
    <property type="entry name" value="MoeA-like"/>
</dbReference>
<sequence length="421" mass="45777">MVLVRKPIPIEEAIQKLAAESKQLSTETIYLEDSFGRVLANDLYASHPIPSYTRSPYDGYAIPSISTSKAGKGHSVFLKIVGTVGMENEWRGTIKEGQAVKVMTGSPLPNGADSVIMTELAKVVERPGGKYIEIRRPVSKGENVSQIGEDIKENQLLVKKGTVLNPGIIASLATFGYKNISVTRKPKIGIIAAGNNLSNLEEPLQFGKVRNSNTYMLIAQCKRCRTDSYNFGQIGNQLNNGIDKIRSALNETDVIITTGGISVGDDDDMPKIYEELGAKVLFNKIAMRPGSITSAAVIQNKLLIGLSGNPAACYVGFELFARSVIKMMLGQLKPFIKRTQAILHKDFPKPSPVTRFVRGKVSFCDGKIYVEPSGKDKSNMVSSLLESNSFIVLPAGTKGYSAGSLVDVLLLEDEDGNEQWL</sequence>
<evidence type="ECO:0000313" key="11">
    <source>
        <dbReference type="EMBL" id="MFD2618691.1"/>
    </source>
</evidence>
<keyword evidence="12" id="KW-1185">Reference proteome</keyword>
<dbReference type="PANTHER" id="PTHR10192">
    <property type="entry name" value="MOLYBDOPTERIN BIOSYNTHESIS PROTEIN"/>
    <property type="match status" value="1"/>
</dbReference>
<evidence type="ECO:0000256" key="5">
    <source>
        <dbReference type="ARBA" id="ARBA00021108"/>
    </source>
</evidence>
<evidence type="ECO:0000259" key="10">
    <source>
        <dbReference type="SMART" id="SM00852"/>
    </source>
</evidence>
<evidence type="ECO:0000256" key="9">
    <source>
        <dbReference type="RuleBase" id="RU365090"/>
    </source>
</evidence>
<comment type="function">
    <text evidence="1 9">Catalyzes the insertion of molybdate into adenylated molybdopterin with the concomitant release of AMP.</text>
</comment>
<dbReference type="InterPro" id="IPR005110">
    <property type="entry name" value="MoeA_linker/N"/>
</dbReference>
<evidence type="ECO:0000256" key="7">
    <source>
        <dbReference type="ARBA" id="ARBA00023150"/>
    </source>
</evidence>
<dbReference type="Gene3D" id="2.170.190.11">
    <property type="entry name" value="Molybdopterin biosynthesis moea protein, domain 3"/>
    <property type="match status" value="1"/>
</dbReference>
<feature type="domain" description="MoaB/Mog" evidence="10">
    <location>
        <begin position="189"/>
        <end position="327"/>
    </location>
</feature>
<comment type="caution">
    <text evidence="11">The sequence shown here is derived from an EMBL/GenBank/DDBJ whole genome shotgun (WGS) entry which is preliminary data.</text>
</comment>
<dbReference type="SMART" id="SM00852">
    <property type="entry name" value="MoCF_biosynth"/>
    <property type="match status" value="1"/>
</dbReference>
<dbReference type="SUPFAM" id="SSF63867">
    <property type="entry name" value="MoeA C-terminal domain-like"/>
    <property type="match status" value="1"/>
</dbReference>
<dbReference type="CDD" id="cd00887">
    <property type="entry name" value="MoeA"/>
    <property type="match status" value="1"/>
</dbReference>
<keyword evidence="9" id="KW-0460">Magnesium</keyword>
<evidence type="ECO:0000256" key="2">
    <source>
        <dbReference type="ARBA" id="ARBA00005046"/>
    </source>
</evidence>
<evidence type="ECO:0000256" key="6">
    <source>
        <dbReference type="ARBA" id="ARBA00022505"/>
    </source>
</evidence>
<dbReference type="RefSeq" id="WP_246092847.1">
    <property type="nucleotide sequence ID" value="NZ_JBHUMR010000025.1"/>
</dbReference>
<comment type="similarity">
    <text evidence="3 9">Belongs to the MoeA family.</text>
</comment>
<dbReference type="InterPro" id="IPR036135">
    <property type="entry name" value="MoeA_linker/N_sf"/>
</dbReference>
<dbReference type="InterPro" id="IPR036688">
    <property type="entry name" value="MoeA_C_domain_IV_sf"/>
</dbReference>
<dbReference type="PANTHER" id="PTHR10192:SF5">
    <property type="entry name" value="GEPHYRIN"/>
    <property type="match status" value="1"/>
</dbReference>
<dbReference type="InterPro" id="IPR001453">
    <property type="entry name" value="MoaB/Mog_dom"/>
</dbReference>
<comment type="cofactor">
    <cofactor evidence="9">
        <name>Mg(2+)</name>
        <dbReference type="ChEBI" id="CHEBI:18420"/>
    </cofactor>
</comment>
<keyword evidence="6 9" id="KW-0500">Molybdenum</keyword>
<comment type="pathway">
    <text evidence="2 9">Cofactor biosynthesis; molybdopterin biosynthesis.</text>
</comment>
<keyword evidence="7 9" id="KW-0501">Molybdenum cofactor biosynthesis</keyword>
<evidence type="ECO:0000256" key="4">
    <source>
        <dbReference type="ARBA" id="ARBA00013269"/>
    </source>
</evidence>
<gene>
    <name evidence="11" type="primary">glp</name>
    <name evidence="11" type="ORF">ACFSTF_15485</name>
</gene>
<reference evidence="12" key="1">
    <citation type="journal article" date="2019" name="Int. J. Syst. Evol. Microbiol.">
        <title>The Global Catalogue of Microorganisms (GCM) 10K type strain sequencing project: providing services to taxonomists for standard genome sequencing and annotation.</title>
        <authorList>
            <consortium name="The Broad Institute Genomics Platform"/>
            <consortium name="The Broad Institute Genome Sequencing Center for Infectious Disease"/>
            <person name="Wu L."/>
            <person name="Ma J."/>
        </authorList>
    </citation>
    <scope>NUCLEOTIDE SEQUENCE [LARGE SCALE GENOMIC DNA]</scope>
    <source>
        <strain evidence="12">TISTR 2241</strain>
    </source>
</reference>
<evidence type="ECO:0000256" key="3">
    <source>
        <dbReference type="ARBA" id="ARBA00010763"/>
    </source>
</evidence>
<protein>
    <recommendedName>
        <fullName evidence="5 9">Molybdopterin molybdenumtransferase</fullName>
        <ecNumber evidence="4 9">2.10.1.1</ecNumber>
    </recommendedName>
</protein>
<evidence type="ECO:0000256" key="1">
    <source>
        <dbReference type="ARBA" id="ARBA00002901"/>
    </source>
</evidence>
<keyword evidence="9" id="KW-0808">Transferase</keyword>
<dbReference type="Proteomes" id="UP001597458">
    <property type="component" value="Unassembled WGS sequence"/>
</dbReference>
<dbReference type="NCBIfam" id="NF045515">
    <property type="entry name" value="Glp_gephyrin"/>
    <property type="match status" value="1"/>
</dbReference>
<name>A0ABW5PUY3_9BACI</name>
<dbReference type="NCBIfam" id="TIGR00177">
    <property type="entry name" value="molyb_syn"/>
    <property type="match status" value="1"/>
</dbReference>
<dbReference type="SUPFAM" id="SSF63882">
    <property type="entry name" value="MoeA N-terminal region -like"/>
    <property type="match status" value="1"/>
</dbReference>
<dbReference type="Pfam" id="PF03453">
    <property type="entry name" value="MoeA_N"/>
    <property type="match status" value="1"/>
</dbReference>
<dbReference type="Pfam" id="PF03454">
    <property type="entry name" value="MoeA_C"/>
    <property type="match status" value="1"/>
</dbReference>
<dbReference type="InterPro" id="IPR036425">
    <property type="entry name" value="MoaB/Mog-like_dom_sf"/>
</dbReference>
<dbReference type="EC" id="2.10.1.1" evidence="4 9"/>
<evidence type="ECO:0000313" key="12">
    <source>
        <dbReference type="Proteomes" id="UP001597458"/>
    </source>
</evidence>